<keyword evidence="6" id="KW-1185">Reference proteome</keyword>
<dbReference type="Gene3D" id="3.30.450.80">
    <property type="entry name" value="Transcription factor LuxR-like, autoinducer-binding domain"/>
    <property type="match status" value="1"/>
</dbReference>
<proteinExistence type="predicted"/>
<accession>A0ABS8XZG7</accession>
<evidence type="ECO:0000313" key="5">
    <source>
        <dbReference type="EMBL" id="MCE4558009.1"/>
    </source>
</evidence>
<dbReference type="RefSeq" id="WP_233375404.1">
    <property type="nucleotide sequence ID" value="NZ_JAJTWU010000015.1"/>
</dbReference>
<sequence length="235" mass="26180">MHVIERLPSVRRAPSAESVVTLLGQLLPLMGADSGMFLSLIADDAMRTSIRSLLACDERWAVEYSRQGWHGKDPWLRYALESQTPIRSSELHLHAWEADFNARSTELGFASALVIPAPSSFGAARVGVLVLGSSTPGHFDTADHLVLIVARALAMELHEWLLRTIREDLVERSGITPDQVDLLRREASGHTSKMIAADLRIKPKAVDRRFQRAMERLDAPDRKTAVRIARLYGLI</sequence>
<dbReference type="EMBL" id="JAJTWU010000015">
    <property type="protein sequence ID" value="MCE4558009.1"/>
    <property type="molecule type" value="Genomic_DNA"/>
</dbReference>
<comment type="caution">
    <text evidence="5">The sequence shown here is derived from an EMBL/GenBank/DDBJ whole genome shotgun (WGS) entry which is preliminary data.</text>
</comment>
<feature type="domain" description="HTH luxR-type" evidence="4">
    <location>
        <begin position="172"/>
        <end position="229"/>
    </location>
</feature>
<evidence type="ECO:0000259" key="4">
    <source>
        <dbReference type="SMART" id="SM00421"/>
    </source>
</evidence>
<gene>
    <name evidence="5" type="ORF">LXT13_26840</name>
</gene>
<evidence type="ECO:0000256" key="1">
    <source>
        <dbReference type="ARBA" id="ARBA00023015"/>
    </source>
</evidence>
<evidence type="ECO:0000313" key="6">
    <source>
        <dbReference type="Proteomes" id="UP001200741"/>
    </source>
</evidence>
<dbReference type="Proteomes" id="UP001200741">
    <property type="component" value="Unassembled WGS sequence"/>
</dbReference>
<dbReference type="SUPFAM" id="SSF75516">
    <property type="entry name" value="Pheromone-binding domain of LuxR-like quorum-sensing transcription factors"/>
    <property type="match status" value="1"/>
</dbReference>
<dbReference type="InterPro" id="IPR036388">
    <property type="entry name" value="WH-like_DNA-bd_sf"/>
</dbReference>
<dbReference type="Pfam" id="PF00196">
    <property type="entry name" value="GerE"/>
    <property type="match status" value="1"/>
</dbReference>
<protein>
    <submittedName>
        <fullName evidence="5">Autoinducer binding domain-containing protein</fullName>
    </submittedName>
</protein>
<dbReference type="InterPro" id="IPR005143">
    <property type="entry name" value="TF_LuxR_autoind-bd_dom"/>
</dbReference>
<evidence type="ECO:0000256" key="3">
    <source>
        <dbReference type="ARBA" id="ARBA00023163"/>
    </source>
</evidence>
<reference evidence="5 6" key="1">
    <citation type="submission" date="2021-12" db="EMBL/GenBank/DDBJ databases">
        <title>Genome seq of P8.</title>
        <authorList>
            <person name="Seo T."/>
        </authorList>
    </citation>
    <scope>NUCLEOTIDE SEQUENCE [LARGE SCALE GENOMIC DNA]</scope>
    <source>
        <strain evidence="5 6">P8</strain>
    </source>
</reference>
<dbReference type="SMART" id="SM00421">
    <property type="entry name" value="HTH_LUXR"/>
    <property type="match status" value="1"/>
</dbReference>
<evidence type="ECO:0000256" key="2">
    <source>
        <dbReference type="ARBA" id="ARBA00023125"/>
    </source>
</evidence>
<name>A0ABS8XZG7_9BURK</name>
<organism evidence="5 6">
    <name type="scientific">Pelomonas cellulosilytica</name>
    <dbReference type="NCBI Taxonomy" id="2906762"/>
    <lineage>
        <taxon>Bacteria</taxon>
        <taxon>Pseudomonadati</taxon>
        <taxon>Pseudomonadota</taxon>
        <taxon>Betaproteobacteria</taxon>
        <taxon>Burkholderiales</taxon>
        <taxon>Sphaerotilaceae</taxon>
        <taxon>Roseateles</taxon>
    </lineage>
</organism>
<dbReference type="SUPFAM" id="SSF46894">
    <property type="entry name" value="C-terminal effector domain of the bipartite response regulators"/>
    <property type="match status" value="1"/>
</dbReference>
<dbReference type="Gene3D" id="1.10.10.10">
    <property type="entry name" value="Winged helix-like DNA-binding domain superfamily/Winged helix DNA-binding domain"/>
    <property type="match status" value="1"/>
</dbReference>
<dbReference type="InterPro" id="IPR000792">
    <property type="entry name" value="Tscrpt_reg_LuxR_C"/>
</dbReference>
<dbReference type="Pfam" id="PF03472">
    <property type="entry name" value="Autoind_bind"/>
    <property type="match status" value="1"/>
</dbReference>
<keyword evidence="2" id="KW-0238">DNA-binding</keyword>
<dbReference type="InterPro" id="IPR016032">
    <property type="entry name" value="Sig_transdc_resp-reg_C-effctor"/>
</dbReference>
<keyword evidence="3" id="KW-0804">Transcription</keyword>
<dbReference type="InterPro" id="IPR036693">
    <property type="entry name" value="TF_LuxR_autoind-bd_dom_sf"/>
</dbReference>
<keyword evidence="1" id="KW-0805">Transcription regulation</keyword>